<proteinExistence type="predicted"/>
<dbReference type="Proteomes" id="UP001501436">
    <property type="component" value="Unassembled WGS sequence"/>
</dbReference>
<accession>A0ABP9FI87</accession>
<keyword evidence="1 2" id="KW-0597">Phosphoprotein</keyword>
<dbReference type="Pfam" id="PF00072">
    <property type="entry name" value="Response_reg"/>
    <property type="match status" value="1"/>
</dbReference>
<dbReference type="InterPro" id="IPR050595">
    <property type="entry name" value="Bact_response_regulator"/>
</dbReference>
<dbReference type="PANTHER" id="PTHR44591">
    <property type="entry name" value="STRESS RESPONSE REGULATOR PROTEIN 1"/>
    <property type="match status" value="1"/>
</dbReference>
<organism evidence="4 5">
    <name type="scientific">Mucilaginibacter defluvii</name>
    <dbReference type="NCBI Taxonomy" id="1196019"/>
    <lineage>
        <taxon>Bacteria</taxon>
        <taxon>Pseudomonadati</taxon>
        <taxon>Bacteroidota</taxon>
        <taxon>Sphingobacteriia</taxon>
        <taxon>Sphingobacteriales</taxon>
        <taxon>Sphingobacteriaceae</taxon>
        <taxon>Mucilaginibacter</taxon>
    </lineage>
</organism>
<name>A0ABP9FI87_9SPHI</name>
<dbReference type="PANTHER" id="PTHR44591:SF3">
    <property type="entry name" value="RESPONSE REGULATORY DOMAIN-CONTAINING PROTEIN"/>
    <property type="match status" value="1"/>
</dbReference>
<dbReference type="InterPro" id="IPR011006">
    <property type="entry name" value="CheY-like_superfamily"/>
</dbReference>
<reference evidence="5" key="1">
    <citation type="journal article" date="2019" name="Int. J. Syst. Evol. Microbiol.">
        <title>The Global Catalogue of Microorganisms (GCM) 10K type strain sequencing project: providing services to taxonomists for standard genome sequencing and annotation.</title>
        <authorList>
            <consortium name="The Broad Institute Genomics Platform"/>
            <consortium name="The Broad Institute Genome Sequencing Center for Infectious Disease"/>
            <person name="Wu L."/>
            <person name="Ma J."/>
        </authorList>
    </citation>
    <scope>NUCLEOTIDE SEQUENCE [LARGE SCALE GENOMIC DNA]</scope>
    <source>
        <strain evidence="5">JCM 18283</strain>
    </source>
</reference>
<evidence type="ECO:0000259" key="3">
    <source>
        <dbReference type="PROSITE" id="PS50110"/>
    </source>
</evidence>
<dbReference type="SMART" id="SM00448">
    <property type="entry name" value="REC"/>
    <property type="match status" value="1"/>
</dbReference>
<feature type="modified residue" description="4-aspartylphosphate" evidence="2">
    <location>
        <position position="52"/>
    </location>
</feature>
<sequence>MVAKVVVIEDDKDILDILKYVLEEAGYEVITANDSSVLAYIDQLDPNIILIDEWLGADKGSYCCTTLKSTIALRHIPVVLMSAATNIESIAQSCGADAYIKKPFDIDQVTFIVGSLLGNVTHISA</sequence>
<dbReference type="RefSeq" id="WP_345328947.1">
    <property type="nucleotide sequence ID" value="NZ_BAABJI010000001.1"/>
</dbReference>
<keyword evidence="5" id="KW-1185">Reference proteome</keyword>
<protein>
    <recommendedName>
        <fullName evidence="3">Response regulatory domain-containing protein</fullName>
    </recommendedName>
</protein>
<dbReference type="Gene3D" id="3.40.50.2300">
    <property type="match status" value="1"/>
</dbReference>
<evidence type="ECO:0000256" key="1">
    <source>
        <dbReference type="ARBA" id="ARBA00022553"/>
    </source>
</evidence>
<comment type="caution">
    <text evidence="4">The sequence shown here is derived from an EMBL/GenBank/DDBJ whole genome shotgun (WGS) entry which is preliminary data.</text>
</comment>
<gene>
    <name evidence="4" type="ORF">GCM10023313_01780</name>
</gene>
<evidence type="ECO:0000256" key="2">
    <source>
        <dbReference type="PROSITE-ProRule" id="PRU00169"/>
    </source>
</evidence>
<evidence type="ECO:0000313" key="5">
    <source>
        <dbReference type="Proteomes" id="UP001501436"/>
    </source>
</evidence>
<dbReference type="SUPFAM" id="SSF52172">
    <property type="entry name" value="CheY-like"/>
    <property type="match status" value="1"/>
</dbReference>
<dbReference type="EMBL" id="BAABJI010000001">
    <property type="protein sequence ID" value="GAA4902961.1"/>
    <property type="molecule type" value="Genomic_DNA"/>
</dbReference>
<feature type="domain" description="Response regulatory" evidence="3">
    <location>
        <begin position="4"/>
        <end position="117"/>
    </location>
</feature>
<dbReference type="PROSITE" id="PS50110">
    <property type="entry name" value="RESPONSE_REGULATORY"/>
    <property type="match status" value="1"/>
</dbReference>
<dbReference type="InterPro" id="IPR001789">
    <property type="entry name" value="Sig_transdc_resp-reg_receiver"/>
</dbReference>
<evidence type="ECO:0000313" key="4">
    <source>
        <dbReference type="EMBL" id="GAA4902961.1"/>
    </source>
</evidence>